<dbReference type="InParanoid" id="B9S8D4"/>
<keyword evidence="2" id="KW-1185">Reference proteome</keyword>
<organism evidence="1 2">
    <name type="scientific">Ricinus communis</name>
    <name type="common">Castor bean</name>
    <dbReference type="NCBI Taxonomy" id="3988"/>
    <lineage>
        <taxon>Eukaryota</taxon>
        <taxon>Viridiplantae</taxon>
        <taxon>Streptophyta</taxon>
        <taxon>Embryophyta</taxon>
        <taxon>Tracheophyta</taxon>
        <taxon>Spermatophyta</taxon>
        <taxon>Magnoliopsida</taxon>
        <taxon>eudicotyledons</taxon>
        <taxon>Gunneridae</taxon>
        <taxon>Pentapetalae</taxon>
        <taxon>rosids</taxon>
        <taxon>fabids</taxon>
        <taxon>Malpighiales</taxon>
        <taxon>Euphorbiaceae</taxon>
        <taxon>Acalyphoideae</taxon>
        <taxon>Acalypheae</taxon>
        <taxon>Ricinus</taxon>
    </lineage>
</organism>
<gene>
    <name evidence="1" type="ORF">RCOM_1251160</name>
</gene>
<accession>B9S8D4</accession>
<sequence>MVSLNQKITFFYTLSILILMFMADTNSAARIYSSLRPRLLTQGGGEAAFDTIASDRQLNLNAFYVALLKGRKIIPSGPSHRGNITPNFHKFYSVPSPGIGN</sequence>
<dbReference type="AlphaFoldDB" id="B9S8D4"/>
<reference evidence="2" key="1">
    <citation type="journal article" date="2010" name="Nat. Biotechnol.">
        <title>Draft genome sequence of the oilseed species Ricinus communis.</title>
        <authorList>
            <person name="Chan A.P."/>
            <person name="Crabtree J."/>
            <person name="Zhao Q."/>
            <person name="Lorenzi H."/>
            <person name="Orvis J."/>
            <person name="Puiu D."/>
            <person name="Melake-Berhan A."/>
            <person name="Jones K.M."/>
            <person name="Redman J."/>
            <person name="Chen G."/>
            <person name="Cahoon E.B."/>
            <person name="Gedil M."/>
            <person name="Stanke M."/>
            <person name="Haas B.J."/>
            <person name="Wortman J.R."/>
            <person name="Fraser-Liggett C.M."/>
            <person name="Ravel J."/>
            <person name="Rabinowicz P.D."/>
        </authorList>
    </citation>
    <scope>NUCLEOTIDE SEQUENCE [LARGE SCALE GENOMIC DNA]</scope>
    <source>
        <strain evidence="2">cv. Hale</strain>
    </source>
</reference>
<evidence type="ECO:0000313" key="2">
    <source>
        <dbReference type="Proteomes" id="UP000008311"/>
    </source>
</evidence>
<name>B9S8D4_RICCO</name>
<protein>
    <submittedName>
        <fullName evidence="1">Uncharacterized protein</fullName>
    </submittedName>
</protein>
<dbReference type="Proteomes" id="UP000008311">
    <property type="component" value="Unassembled WGS sequence"/>
</dbReference>
<proteinExistence type="predicted"/>
<evidence type="ECO:0000313" key="1">
    <source>
        <dbReference type="EMBL" id="EEF40111.1"/>
    </source>
</evidence>
<dbReference type="EMBL" id="EQ973891">
    <property type="protein sequence ID" value="EEF40111.1"/>
    <property type="molecule type" value="Genomic_DNA"/>
</dbReference>